<reference evidence="2" key="1">
    <citation type="journal article" date="2019" name="Int. J. Syst. Evol. Microbiol.">
        <title>The Global Catalogue of Microorganisms (GCM) 10K type strain sequencing project: providing services to taxonomists for standard genome sequencing and annotation.</title>
        <authorList>
            <consortium name="The Broad Institute Genomics Platform"/>
            <consortium name="The Broad Institute Genome Sequencing Center for Infectious Disease"/>
            <person name="Wu L."/>
            <person name="Ma J."/>
        </authorList>
    </citation>
    <scope>NUCLEOTIDE SEQUENCE [LARGE SCALE GENOMIC DNA]</scope>
    <source>
        <strain evidence="2">KCTC 22209</strain>
    </source>
</reference>
<dbReference type="Proteomes" id="UP001597509">
    <property type="component" value="Unassembled WGS sequence"/>
</dbReference>
<accession>A0ABW5YZY6</accession>
<proteinExistence type="predicted"/>
<gene>
    <name evidence="1" type="ORF">ACFS6I_18910</name>
</gene>
<sequence>MFVEIRQHGHHGHTCQYAIPPRYIPIKQTSTEEKKNTAPAKIIQLSIKQGLIIQTTSCELQARH</sequence>
<dbReference type="RefSeq" id="WP_380922989.1">
    <property type="nucleotide sequence ID" value="NZ_JBHUPE010000007.1"/>
</dbReference>
<evidence type="ECO:0000313" key="1">
    <source>
        <dbReference type="EMBL" id="MFD2906007.1"/>
    </source>
</evidence>
<dbReference type="EMBL" id="JBHUPE010000007">
    <property type="protein sequence ID" value="MFD2906007.1"/>
    <property type="molecule type" value="Genomic_DNA"/>
</dbReference>
<evidence type="ECO:0000313" key="2">
    <source>
        <dbReference type="Proteomes" id="UP001597509"/>
    </source>
</evidence>
<organism evidence="1 2">
    <name type="scientific">Sphingobacterium anhuiense</name>
    <dbReference type="NCBI Taxonomy" id="493780"/>
    <lineage>
        <taxon>Bacteria</taxon>
        <taxon>Pseudomonadati</taxon>
        <taxon>Bacteroidota</taxon>
        <taxon>Sphingobacteriia</taxon>
        <taxon>Sphingobacteriales</taxon>
        <taxon>Sphingobacteriaceae</taxon>
        <taxon>Sphingobacterium</taxon>
    </lineage>
</organism>
<keyword evidence="2" id="KW-1185">Reference proteome</keyword>
<comment type="caution">
    <text evidence="1">The sequence shown here is derived from an EMBL/GenBank/DDBJ whole genome shotgun (WGS) entry which is preliminary data.</text>
</comment>
<name>A0ABW5YZY6_9SPHI</name>
<protein>
    <submittedName>
        <fullName evidence="1">Uncharacterized protein</fullName>
    </submittedName>
</protein>